<proteinExistence type="predicted"/>
<sequence length="130" mass="13640">MAGRAGRGIIGRRRAAAPAWGWWLALALVAAQWLGVLHRAAHVPAAGAEHAAASAPVREVSRWASWFGDHADERACLVFDHATCADAAHVAVALVVESPAPSVPRARPCPCRRGAPARAFDARAPPAFLS</sequence>
<evidence type="ECO:0000313" key="1">
    <source>
        <dbReference type="EMBL" id="UZD54075.1"/>
    </source>
</evidence>
<organism evidence="1 2">
    <name type="scientific">Caldimonas aquatica</name>
    <dbReference type="NCBI Taxonomy" id="376175"/>
    <lineage>
        <taxon>Bacteria</taxon>
        <taxon>Pseudomonadati</taxon>
        <taxon>Pseudomonadota</taxon>
        <taxon>Betaproteobacteria</taxon>
        <taxon>Burkholderiales</taxon>
        <taxon>Sphaerotilaceae</taxon>
        <taxon>Caldimonas</taxon>
    </lineage>
</organism>
<gene>
    <name evidence="1" type="ORF">OMP39_10335</name>
</gene>
<dbReference type="RefSeq" id="WP_264891644.1">
    <property type="nucleotide sequence ID" value="NZ_CP110257.1"/>
</dbReference>
<keyword evidence="2" id="KW-1185">Reference proteome</keyword>
<dbReference type="EMBL" id="CP110257">
    <property type="protein sequence ID" value="UZD54075.1"/>
    <property type="molecule type" value="Genomic_DNA"/>
</dbReference>
<name>A0ABY6MP01_9BURK</name>
<accession>A0ABY6MP01</accession>
<protein>
    <submittedName>
        <fullName evidence="1">Uncharacterized protein</fullName>
    </submittedName>
</protein>
<reference evidence="1" key="1">
    <citation type="submission" date="2022-10" db="EMBL/GenBank/DDBJ databases">
        <title>Complete genome sequence of Schlegelella aquatica LMG 23380.</title>
        <authorList>
            <person name="Musilova J."/>
            <person name="Kourilova X."/>
            <person name="Bezdicek M."/>
            <person name="Hermankova K."/>
            <person name="Obruca S."/>
            <person name="Sedlar K."/>
        </authorList>
    </citation>
    <scope>NUCLEOTIDE SEQUENCE</scope>
    <source>
        <strain evidence="1">LMG 23380</strain>
    </source>
</reference>
<dbReference type="Proteomes" id="UP001163266">
    <property type="component" value="Chromosome"/>
</dbReference>
<evidence type="ECO:0000313" key="2">
    <source>
        <dbReference type="Proteomes" id="UP001163266"/>
    </source>
</evidence>